<organism evidence="1 2">
    <name type="scientific">Lichenibacterium ramalinae</name>
    <dbReference type="NCBI Taxonomy" id="2316527"/>
    <lineage>
        <taxon>Bacteria</taxon>
        <taxon>Pseudomonadati</taxon>
        <taxon>Pseudomonadota</taxon>
        <taxon>Alphaproteobacteria</taxon>
        <taxon>Hyphomicrobiales</taxon>
        <taxon>Lichenihabitantaceae</taxon>
        <taxon>Lichenibacterium</taxon>
    </lineage>
</organism>
<evidence type="ECO:0000313" key="1">
    <source>
        <dbReference type="EMBL" id="RYB07266.1"/>
    </source>
</evidence>
<dbReference type="EMBL" id="QYBC01000002">
    <property type="protein sequence ID" value="RYB07266.1"/>
    <property type="molecule type" value="Genomic_DNA"/>
</dbReference>
<accession>A0A4Q2RGB5</accession>
<dbReference type="RefSeq" id="WP_129217866.1">
    <property type="nucleotide sequence ID" value="NZ_QYBC01000002.1"/>
</dbReference>
<reference evidence="1 2" key="1">
    <citation type="submission" date="2018-09" db="EMBL/GenBank/DDBJ databases">
        <authorList>
            <person name="Grouzdev D.S."/>
            <person name="Krutkina M.S."/>
        </authorList>
    </citation>
    <scope>NUCLEOTIDE SEQUENCE [LARGE SCALE GENOMIC DNA]</scope>
    <source>
        <strain evidence="1 2">RmlP001</strain>
    </source>
</reference>
<keyword evidence="2" id="KW-1185">Reference proteome</keyword>
<sequence>MLTGSQIREACDFLKWTRFDLQRRTALPLVVIDRAMMSPDGAVGTLADEIVIKDAFYRAGVECGPDGVRLRVGLA</sequence>
<dbReference type="Proteomes" id="UP000289411">
    <property type="component" value="Unassembled WGS sequence"/>
</dbReference>
<gene>
    <name evidence="1" type="ORF">D3272_04195</name>
</gene>
<proteinExistence type="predicted"/>
<reference evidence="1 2" key="2">
    <citation type="submission" date="2019-02" db="EMBL/GenBank/DDBJ databases">
        <title>'Lichenibacterium ramalinii' gen. nov. sp. nov., 'Lichenibacterium minor' gen. nov. sp. nov.</title>
        <authorList>
            <person name="Pankratov T."/>
        </authorList>
    </citation>
    <scope>NUCLEOTIDE SEQUENCE [LARGE SCALE GENOMIC DNA]</scope>
    <source>
        <strain evidence="1 2">RmlP001</strain>
    </source>
</reference>
<name>A0A4Q2RGB5_9HYPH</name>
<comment type="caution">
    <text evidence="1">The sequence shown here is derived from an EMBL/GenBank/DDBJ whole genome shotgun (WGS) entry which is preliminary data.</text>
</comment>
<evidence type="ECO:0000313" key="2">
    <source>
        <dbReference type="Proteomes" id="UP000289411"/>
    </source>
</evidence>
<dbReference type="AlphaFoldDB" id="A0A4Q2RGB5"/>
<protein>
    <submittedName>
        <fullName evidence="1">Uncharacterized protein</fullName>
    </submittedName>
</protein>